<feature type="transmembrane region" description="Helical" evidence="9">
    <location>
        <begin position="44"/>
        <end position="63"/>
    </location>
</feature>
<feature type="transmembrane region" description="Helical" evidence="9">
    <location>
        <begin position="187"/>
        <end position="206"/>
    </location>
</feature>
<feature type="domain" description="ABC transmembrane type-1" evidence="11">
    <location>
        <begin position="46"/>
        <end position="330"/>
    </location>
</feature>
<evidence type="ECO:0000256" key="3">
    <source>
        <dbReference type="ARBA" id="ARBA00022475"/>
    </source>
</evidence>
<evidence type="ECO:0000256" key="2">
    <source>
        <dbReference type="ARBA" id="ARBA00022448"/>
    </source>
</evidence>
<dbReference type="GO" id="GO:0005524">
    <property type="term" value="F:ATP binding"/>
    <property type="evidence" value="ECO:0007669"/>
    <property type="project" value="UniProtKB-KW"/>
</dbReference>
<feature type="domain" description="ABC transporter" evidence="10">
    <location>
        <begin position="365"/>
        <end position="598"/>
    </location>
</feature>
<keyword evidence="4 9" id="KW-0812">Transmembrane</keyword>
<evidence type="ECO:0000313" key="13">
    <source>
        <dbReference type="Proteomes" id="UP000051999"/>
    </source>
</evidence>
<dbReference type="FunFam" id="3.40.50.300:FF:000221">
    <property type="entry name" value="Multidrug ABC transporter ATP-binding protein"/>
    <property type="match status" value="1"/>
</dbReference>
<keyword evidence="2" id="KW-0813">Transport</keyword>
<evidence type="ECO:0000256" key="7">
    <source>
        <dbReference type="ARBA" id="ARBA00022989"/>
    </source>
</evidence>
<proteinExistence type="predicted"/>
<dbReference type="GO" id="GO:0005886">
    <property type="term" value="C:plasma membrane"/>
    <property type="evidence" value="ECO:0007669"/>
    <property type="project" value="UniProtKB-SubCell"/>
</dbReference>
<dbReference type="InterPro" id="IPR036640">
    <property type="entry name" value="ABC1_TM_sf"/>
</dbReference>
<dbReference type="PROSITE" id="PS00211">
    <property type="entry name" value="ABC_TRANSPORTER_1"/>
    <property type="match status" value="1"/>
</dbReference>
<comment type="caution">
    <text evidence="12">The sequence shown here is derived from an EMBL/GenBank/DDBJ whole genome shotgun (WGS) entry which is preliminary data.</text>
</comment>
<evidence type="ECO:0000256" key="9">
    <source>
        <dbReference type="SAM" id="Phobius"/>
    </source>
</evidence>
<name>A0A0R1RJI1_9LACO</name>
<feature type="transmembrane region" description="Helical" evidence="9">
    <location>
        <begin position="12"/>
        <end position="32"/>
    </location>
</feature>
<dbReference type="PATRIC" id="fig|1114972.6.peg.109"/>
<dbReference type="InterPro" id="IPR039421">
    <property type="entry name" value="Type_1_exporter"/>
</dbReference>
<evidence type="ECO:0000256" key="1">
    <source>
        <dbReference type="ARBA" id="ARBA00004651"/>
    </source>
</evidence>
<sequence>MIKTGWITPARFLYSFLNCVIGKLVTLVSIFRKLAWYFKAERRTYFWGVIGLLLTALLGIIPPRIIGMLVDLMDKRTLTAGKLGLALGVMTVTALLAYAARFLWRTAIWGGAANLERTLRERLYWHFMQMDTAFYQRYRTGDLMAHATNDLSAVQRVAGGGILQFADSIITGGTTLIAMMIMVNWRLTILAVLPLPLIAIVARYVGTKIHVAFGESQAAFSRLNNKAQESIEGIKVIKTLGQEKQDEADFEGQVQDTIKINRYTNFLDAMFDPLITVIIGLSYVATIVLGGRYVTSGVISLGQLVTFIAYVGMLVWPMFAIGQLFNTMERGNASYDRVNFLLHEKSSIVEKTDGIKQPATGTIDFDVKAFNYPDDKEPRLTDVDFSLSTGHTLGIVGRVGAGKSSIIKLLLRQFDDYQGAIKMGGHDIRDYTLDAYIRSIGYVPQDSFLFSTSVKGNIAFANPDLSDQAIEDAAYTAAFDTEVDNMPDGYQTEVGEEGVSLSGGQKQRLAIARALVIDPEILILDDALSAVDAKTEAQILERLGSNRAGKTTIIAAHRLSSVVNADEILVMTDGHISERGTHAELMAQNGWYKRMYDQQQLSDSIGGGND</sequence>
<evidence type="ECO:0000256" key="4">
    <source>
        <dbReference type="ARBA" id="ARBA00022692"/>
    </source>
</evidence>
<dbReference type="CDD" id="cd18541">
    <property type="entry name" value="ABC_6TM_TmrB_like"/>
    <property type="match status" value="1"/>
</dbReference>
<feature type="transmembrane region" description="Helical" evidence="9">
    <location>
        <begin position="274"/>
        <end position="295"/>
    </location>
</feature>
<dbReference type="FunFam" id="1.20.1560.10:FF:000011">
    <property type="entry name" value="Multidrug ABC transporter ATP-binding protein"/>
    <property type="match status" value="1"/>
</dbReference>
<evidence type="ECO:0000256" key="8">
    <source>
        <dbReference type="ARBA" id="ARBA00023136"/>
    </source>
</evidence>
<feature type="transmembrane region" description="Helical" evidence="9">
    <location>
        <begin position="83"/>
        <end position="104"/>
    </location>
</feature>
<dbReference type="Proteomes" id="UP000051999">
    <property type="component" value="Unassembled WGS sequence"/>
</dbReference>
<dbReference type="PROSITE" id="PS50893">
    <property type="entry name" value="ABC_TRANSPORTER_2"/>
    <property type="match status" value="1"/>
</dbReference>
<dbReference type="PANTHER" id="PTHR43394">
    <property type="entry name" value="ATP-DEPENDENT PERMEASE MDL1, MITOCHONDRIAL"/>
    <property type="match status" value="1"/>
</dbReference>
<keyword evidence="8 9" id="KW-0472">Membrane</keyword>
<protein>
    <submittedName>
        <fullName evidence="12">Multidrug ABC superfamily ATP binding cassette transporter, ABC protein</fullName>
    </submittedName>
</protein>
<evidence type="ECO:0000259" key="10">
    <source>
        <dbReference type="PROSITE" id="PS50893"/>
    </source>
</evidence>
<dbReference type="SMART" id="SM00382">
    <property type="entry name" value="AAA"/>
    <property type="match status" value="1"/>
</dbReference>
<evidence type="ECO:0000256" key="6">
    <source>
        <dbReference type="ARBA" id="ARBA00022840"/>
    </source>
</evidence>
<evidence type="ECO:0000313" key="12">
    <source>
        <dbReference type="EMBL" id="KRL57101.1"/>
    </source>
</evidence>
<dbReference type="GO" id="GO:0016887">
    <property type="term" value="F:ATP hydrolysis activity"/>
    <property type="evidence" value="ECO:0007669"/>
    <property type="project" value="InterPro"/>
</dbReference>
<dbReference type="InterPro" id="IPR011527">
    <property type="entry name" value="ABC1_TM_dom"/>
</dbReference>
<dbReference type="Pfam" id="PF00005">
    <property type="entry name" value="ABC_tran"/>
    <property type="match status" value="1"/>
</dbReference>
<dbReference type="EMBL" id="AZFF01000001">
    <property type="protein sequence ID" value="KRL57101.1"/>
    <property type="molecule type" value="Genomic_DNA"/>
</dbReference>
<dbReference type="SUPFAM" id="SSF52540">
    <property type="entry name" value="P-loop containing nucleoside triphosphate hydrolases"/>
    <property type="match status" value="1"/>
</dbReference>
<comment type="subcellular location">
    <subcellularLocation>
        <location evidence="1">Cell membrane</location>
        <topology evidence="1">Multi-pass membrane protein</topology>
    </subcellularLocation>
</comment>
<accession>A0A0R1RJI1</accession>
<keyword evidence="3" id="KW-1003">Cell membrane</keyword>
<dbReference type="STRING" id="1114972.FD35_GL000108"/>
<dbReference type="InterPro" id="IPR017871">
    <property type="entry name" value="ABC_transporter-like_CS"/>
</dbReference>
<dbReference type="InterPro" id="IPR003593">
    <property type="entry name" value="AAA+_ATPase"/>
</dbReference>
<dbReference type="InterPro" id="IPR027417">
    <property type="entry name" value="P-loop_NTPase"/>
</dbReference>
<dbReference type="AlphaFoldDB" id="A0A0R1RJI1"/>
<dbReference type="InterPro" id="IPR003439">
    <property type="entry name" value="ABC_transporter-like_ATP-bd"/>
</dbReference>
<dbReference type="PROSITE" id="PS50929">
    <property type="entry name" value="ABC_TM1F"/>
    <property type="match status" value="1"/>
</dbReference>
<organism evidence="12 13">
    <name type="scientific">Furfurilactobacillus rossiae DSM 15814</name>
    <dbReference type="NCBI Taxonomy" id="1114972"/>
    <lineage>
        <taxon>Bacteria</taxon>
        <taxon>Bacillati</taxon>
        <taxon>Bacillota</taxon>
        <taxon>Bacilli</taxon>
        <taxon>Lactobacillales</taxon>
        <taxon>Lactobacillaceae</taxon>
        <taxon>Furfurilactobacillus</taxon>
    </lineage>
</organism>
<evidence type="ECO:0000259" key="11">
    <source>
        <dbReference type="PROSITE" id="PS50929"/>
    </source>
</evidence>
<keyword evidence="5" id="KW-0547">Nucleotide-binding</keyword>
<feature type="transmembrane region" description="Helical" evidence="9">
    <location>
        <begin position="307"/>
        <end position="325"/>
    </location>
</feature>
<gene>
    <name evidence="12" type="ORF">FD35_GL000108</name>
</gene>
<keyword evidence="13" id="KW-1185">Reference proteome</keyword>
<dbReference type="Pfam" id="PF00664">
    <property type="entry name" value="ABC_membrane"/>
    <property type="match status" value="1"/>
</dbReference>
<dbReference type="Gene3D" id="3.40.50.300">
    <property type="entry name" value="P-loop containing nucleotide triphosphate hydrolases"/>
    <property type="match status" value="1"/>
</dbReference>
<reference evidence="12 13" key="1">
    <citation type="journal article" date="2015" name="Genome Announc.">
        <title>Expanding the biotechnology potential of lactobacilli through comparative genomics of 213 strains and associated genera.</title>
        <authorList>
            <person name="Sun Z."/>
            <person name="Harris H.M."/>
            <person name="McCann A."/>
            <person name="Guo C."/>
            <person name="Argimon S."/>
            <person name="Zhang W."/>
            <person name="Yang X."/>
            <person name="Jeffery I.B."/>
            <person name="Cooney J.C."/>
            <person name="Kagawa T.F."/>
            <person name="Liu W."/>
            <person name="Song Y."/>
            <person name="Salvetti E."/>
            <person name="Wrobel A."/>
            <person name="Rasinkangas P."/>
            <person name="Parkhill J."/>
            <person name="Rea M.C."/>
            <person name="O'Sullivan O."/>
            <person name="Ritari J."/>
            <person name="Douillard F.P."/>
            <person name="Paul Ross R."/>
            <person name="Yang R."/>
            <person name="Briner A.E."/>
            <person name="Felis G.E."/>
            <person name="de Vos W.M."/>
            <person name="Barrangou R."/>
            <person name="Klaenhammer T.R."/>
            <person name="Caufield P.W."/>
            <person name="Cui Y."/>
            <person name="Zhang H."/>
            <person name="O'Toole P.W."/>
        </authorList>
    </citation>
    <scope>NUCLEOTIDE SEQUENCE [LARGE SCALE GENOMIC DNA]</scope>
    <source>
        <strain evidence="12 13">DSM 15814</strain>
    </source>
</reference>
<keyword evidence="6" id="KW-0067">ATP-binding</keyword>
<dbReference type="eggNOG" id="COG1132">
    <property type="taxonomic scope" value="Bacteria"/>
</dbReference>
<evidence type="ECO:0000256" key="5">
    <source>
        <dbReference type="ARBA" id="ARBA00022741"/>
    </source>
</evidence>
<dbReference type="SUPFAM" id="SSF90123">
    <property type="entry name" value="ABC transporter transmembrane region"/>
    <property type="match status" value="1"/>
</dbReference>
<keyword evidence="7 9" id="KW-1133">Transmembrane helix</keyword>
<dbReference type="PANTHER" id="PTHR43394:SF1">
    <property type="entry name" value="ATP-BINDING CASSETTE SUB-FAMILY B MEMBER 10, MITOCHONDRIAL"/>
    <property type="match status" value="1"/>
</dbReference>
<dbReference type="Gene3D" id="1.20.1560.10">
    <property type="entry name" value="ABC transporter type 1, transmembrane domain"/>
    <property type="match status" value="1"/>
</dbReference>
<dbReference type="GO" id="GO:0015421">
    <property type="term" value="F:ABC-type oligopeptide transporter activity"/>
    <property type="evidence" value="ECO:0007669"/>
    <property type="project" value="TreeGrafter"/>
</dbReference>